<sequence>MSRDILPWDMPRFRNWIAVAKAHQMVEKVLGARLAPLGLKLAQHDILANICRMPGLTQNELAERLLVGRSNLSMLLPELERRGWVERRADPADRRVRRLHLTGEGQTLTLAALKVQAEVIERMMTILSDQECAQVGDYMRRIAAQMSLWGTD</sequence>
<evidence type="ECO:0000313" key="5">
    <source>
        <dbReference type="EMBL" id="MDC7684832.1"/>
    </source>
</evidence>
<keyword evidence="6" id="KW-1185">Reference proteome</keyword>
<dbReference type="RefSeq" id="WP_272749304.1">
    <property type="nucleotide sequence ID" value="NZ_JAQQKX010000016.1"/>
</dbReference>
<dbReference type="PANTHER" id="PTHR33164">
    <property type="entry name" value="TRANSCRIPTIONAL REGULATOR, MARR FAMILY"/>
    <property type="match status" value="1"/>
</dbReference>
<dbReference type="InterPro" id="IPR023187">
    <property type="entry name" value="Tscrpt_reg_MarR-type_CS"/>
</dbReference>
<keyword evidence="2" id="KW-0238">DNA-binding</keyword>
<dbReference type="InterPro" id="IPR000835">
    <property type="entry name" value="HTH_MarR-typ"/>
</dbReference>
<reference evidence="5 6" key="1">
    <citation type="submission" date="2023-01" db="EMBL/GenBank/DDBJ databases">
        <title>Novel species of the genus Asticcacaulis isolated from rivers.</title>
        <authorList>
            <person name="Lu H."/>
        </authorList>
    </citation>
    <scope>NUCLEOTIDE SEQUENCE [LARGE SCALE GENOMIC DNA]</scope>
    <source>
        <strain evidence="5 6">BYS171W</strain>
    </source>
</reference>
<dbReference type="SUPFAM" id="SSF46785">
    <property type="entry name" value="Winged helix' DNA-binding domain"/>
    <property type="match status" value="1"/>
</dbReference>
<keyword evidence="3" id="KW-0804">Transcription</keyword>
<keyword evidence="1" id="KW-0805">Transcription regulation</keyword>
<proteinExistence type="predicted"/>
<gene>
    <name evidence="5" type="ORF">PQU92_16225</name>
</gene>
<evidence type="ECO:0000259" key="4">
    <source>
        <dbReference type="PROSITE" id="PS50995"/>
    </source>
</evidence>
<dbReference type="SMART" id="SM00347">
    <property type="entry name" value="HTH_MARR"/>
    <property type="match status" value="1"/>
</dbReference>
<dbReference type="InterPro" id="IPR036388">
    <property type="entry name" value="WH-like_DNA-bd_sf"/>
</dbReference>
<evidence type="ECO:0000256" key="3">
    <source>
        <dbReference type="ARBA" id="ARBA00023163"/>
    </source>
</evidence>
<dbReference type="InterPro" id="IPR036390">
    <property type="entry name" value="WH_DNA-bd_sf"/>
</dbReference>
<protein>
    <submittedName>
        <fullName evidence="5">MarR family winged helix-turn-helix transcriptional regulator</fullName>
    </submittedName>
</protein>
<dbReference type="EMBL" id="JAQQKX010000016">
    <property type="protein sequence ID" value="MDC7684832.1"/>
    <property type="molecule type" value="Genomic_DNA"/>
</dbReference>
<dbReference type="PANTHER" id="PTHR33164:SF43">
    <property type="entry name" value="HTH-TYPE TRANSCRIPTIONAL REPRESSOR YETL"/>
    <property type="match status" value="1"/>
</dbReference>
<dbReference type="Gene3D" id="1.10.10.10">
    <property type="entry name" value="Winged helix-like DNA-binding domain superfamily/Winged helix DNA-binding domain"/>
    <property type="match status" value="1"/>
</dbReference>
<dbReference type="Pfam" id="PF12802">
    <property type="entry name" value="MarR_2"/>
    <property type="match status" value="1"/>
</dbReference>
<evidence type="ECO:0000256" key="2">
    <source>
        <dbReference type="ARBA" id="ARBA00023125"/>
    </source>
</evidence>
<comment type="caution">
    <text evidence="5">The sequence shown here is derived from an EMBL/GenBank/DDBJ whole genome shotgun (WGS) entry which is preliminary data.</text>
</comment>
<evidence type="ECO:0000313" key="6">
    <source>
        <dbReference type="Proteomes" id="UP001214854"/>
    </source>
</evidence>
<accession>A0ABT5HY36</accession>
<organism evidence="5 6">
    <name type="scientific">Asticcacaulis aquaticus</name>
    <dbReference type="NCBI Taxonomy" id="2984212"/>
    <lineage>
        <taxon>Bacteria</taxon>
        <taxon>Pseudomonadati</taxon>
        <taxon>Pseudomonadota</taxon>
        <taxon>Alphaproteobacteria</taxon>
        <taxon>Caulobacterales</taxon>
        <taxon>Caulobacteraceae</taxon>
        <taxon>Asticcacaulis</taxon>
    </lineage>
</organism>
<evidence type="ECO:0000256" key="1">
    <source>
        <dbReference type="ARBA" id="ARBA00023015"/>
    </source>
</evidence>
<dbReference type="PROSITE" id="PS50995">
    <property type="entry name" value="HTH_MARR_2"/>
    <property type="match status" value="1"/>
</dbReference>
<feature type="domain" description="HTH marR-type" evidence="4">
    <location>
        <begin position="1"/>
        <end position="144"/>
    </location>
</feature>
<dbReference type="PRINTS" id="PR00598">
    <property type="entry name" value="HTHMARR"/>
</dbReference>
<dbReference type="PROSITE" id="PS01117">
    <property type="entry name" value="HTH_MARR_1"/>
    <property type="match status" value="1"/>
</dbReference>
<dbReference type="InterPro" id="IPR039422">
    <property type="entry name" value="MarR/SlyA-like"/>
</dbReference>
<dbReference type="Proteomes" id="UP001214854">
    <property type="component" value="Unassembled WGS sequence"/>
</dbReference>
<name>A0ABT5HY36_9CAUL</name>